<evidence type="ECO:0000256" key="1">
    <source>
        <dbReference type="ARBA" id="ARBA00006295"/>
    </source>
</evidence>
<dbReference type="EMBL" id="JACIDK010000005">
    <property type="protein sequence ID" value="MBB3892702.1"/>
    <property type="molecule type" value="Genomic_DNA"/>
</dbReference>
<dbReference type="SMART" id="SM00470">
    <property type="entry name" value="ParB"/>
    <property type="match status" value="1"/>
</dbReference>
<keyword evidence="3" id="KW-0238">DNA-binding</keyword>
<dbReference type="Gene3D" id="3.90.1530.30">
    <property type="match status" value="1"/>
</dbReference>
<evidence type="ECO:0000256" key="5">
    <source>
        <dbReference type="ARBA" id="ARBA00072078"/>
    </source>
</evidence>
<dbReference type="FunFam" id="3.90.1530.30:FF:000001">
    <property type="entry name" value="Chromosome partitioning protein ParB"/>
    <property type="match status" value="1"/>
</dbReference>
<dbReference type="GO" id="GO:0003677">
    <property type="term" value="F:DNA binding"/>
    <property type="evidence" value="ECO:0007669"/>
    <property type="project" value="UniProtKB-KW"/>
</dbReference>
<dbReference type="InterPro" id="IPR036086">
    <property type="entry name" value="ParB/Sulfiredoxin_sf"/>
</dbReference>
<dbReference type="CDD" id="cd16393">
    <property type="entry name" value="SPO0J_N"/>
    <property type="match status" value="1"/>
</dbReference>
<dbReference type="Proteomes" id="UP000530564">
    <property type="component" value="Unassembled WGS sequence"/>
</dbReference>
<reference evidence="8 9" key="1">
    <citation type="submission" date="2020-08" db="EMBL/GenBank/DDBJ databases">
        <title>Genomic Encyclopedia of Type Strains, Phase IV (KMG-IV): sequencing the most valuable type-strain genomes for metagenomic binning, comparative biology and taxonomic classification.</title>
        <authorList>
            <person name="Goeker M."/>
        </authorList>
    </citation>
    <scope>NUCLEOTIDE SEQUENCE [LARGE SCALE GENOMIC DNA]</scope>
    <source>
        <strain evidence="8 9">DSM 21793</strain>
    </source>
</reference>
<evidence type="ECO:0000313" key="9">
    <source>
        <dbReference type="Proteomes" id="UP000530564"/>
    </source>
</evidence>
<feature type="domain" description="ParB-like N-terminal" evidence="7">
    <location>
        <begin position="37"/>
        <end position="129"/>
    </location>
</feature>
<protein>
    <recommendedName>
        <fullName evidence="5">Chromosome-partitioning protein ParB</fullName>
    </recommendedName>
</protein>
<dbReference type="NCBIfam" id="TIGR00180">
    <property type="entry name" value="parB_part"/>
    <property type="match status" value="1"/>
</dbReference>
<name>A0A840A5S0_9CAUL</name>
<dbReference type="GO" id="GO:0005694">
    <property type="term" value="C:chromosome"/>
    <property type="evidence" value="ECO:0007669"/>
    <property type="project" value="TreeGrafter"/>
</dbReference>
<dbReference type="RefSeq" id="WP_183775427.1">
    <property type="nucleotide sequence ID" value="NZ_JACIDK010000005.1"/>
</dbReference>
<dbReference type="FunFam" id="1.10.10.2830:FF:000001">
    <property type="entry name" value="Chromosome partitioning protein ParB"/>
    <property type="match status" value="1"/>
</dbReference>
<dbReference type="InterPro" id="IPR003115">
    <property type="entry name" value="ParB_N"/>
</dbReference>
<dbReference type="InterPro" id="IPR050336">
    <property type="entry name" value="Chromosome_partition/occlusion"/>
</dbReference>
<keyword evidence="9" id="KW-1185">Reference proteome</keyword>
<dbReference type="PANTHER" id="PTHR33375">
    <property type="entry name" value="CHROMOSOME-PARTITIONING PROTEIN PARB-RELATED"/>
    <property type="match status" value="1"/>
</dbReference>
<dbReference type="PANTHER" id="PTHR33375:SF1">
    <property type="entry name" value="CHROMOSOME-PARTITIONING PROTEIN PARB-RELATED"/>
    <property type="match status" value="1"/>
</dbReference>
<dbReference type="SUPFAM" id="SSF109709">
    <property type="entry name" value="KorB DNA-binding domain-like"/>
    <property type="match status" value="1"/>
</dbReference>
<dbReference type="SUPFAM" id="SSF110849">
    <property type="entry name" value="ParB/Sulfiredoxin"/>
    <property type="match status" value="1"/>
</dbReference>
<comment type="function">
    <text evidence="4">Involved in chromosome partition. Localize to both poles of the predivisional cell following completion of DNA replication. Binds to the DNA origin of replication.</text>
</comment>
<evidence type="ECO:0000256" key="3">
    <source>
        <dbReference type="ARBA" id="ARBA00023125"/>
    </source>
</evidence>
<dbReference type="GO" id="GO:0045881">
    <property type="term" value="P:positive regulation of sporulation resulting in formation of a cellular spore"/>
    <property type="evidence" value="ECO:0007669"/>
    <property type="project" value="TreeGrafter"/>
</dbReference>
<feature type="region of interest" description="Disordered" evidence="6">
    <location>
        <begin position="226"/>
        <end position="249"/>
    </location>
</feature>
<evidence type="ECO:0000256" key="6">
    <source>
        <dbReference type="SAM" id="MobiDB-lite"/>
    </source>
</evidence>
<dbReference type="AlphaFoldDB" id="A0A840A5S0"/>
<dbReference type="Pfam" id="PF02195">
    <property type="entry name" value="ParB_N"/>
    <property type="match status" value="1"/>
</dbReference>
<evidence type="ECO:0000256" key="4">
    <source>
        <dbReference type="ARBA" id="ARBA00025472"/>
    </source>
</evidence>
<comment type="similarity">
    <text evidence="1">Belongs to the ParB family.</text>
</comment>
<evidence type="ECO:0000259" key="7">
    <source>
        <dbReference type="SMART" id="SM00470"/>
    </source>
</evidence>
<dbReference type="InterPro" id="IPR041468">
    <property type="entry name" value="HTH_ParB/Spo0J"/>
</dbReference>
<proteinExistence type="inferred from homology"/>
<organism evidence="8 9">
    <name type="scientific">Phenylobacterium haematophilum</name>
    <dbReference type="NCBI Taxonomy" id="98513"/>
    <lineage>
        <taxon>Bacteria</taxon>
        <taxon>Pseudomonadati</taxon>
        <taxon>Pseudomonadota</taxon>
        <taxon>Alphaproteobacteria</taxon>
        <taxon>Caulobacterales</taxon>
        <taxon>Caulobacteraceae</taxon>
        <taxon>Phenylobacterium</taxon>
    </lineage>
</organism>
<keyword evidence="2" id="KW-0159">Chromosome partition</keyword>
<evidence type="ECO:0000256" key="2">
    <source>
        <dbReference type="ARBA" id="ARBA00022829"/>
    </source>
</evidence>
<gene>
    <name evidence="8" type="ORF">GGQ61_003438</name>
</gene>
<dbReference type="GO" id="GO:0007059">
    <property type="term" value="P:chromosome segregation"/>
    <property type="evidence" value="ECO:0007669"/>
    <property type="project" value="UniProtKB-KW"/>
</dbReference>
<dbReference type="Pfam" id="PF17762">
    <property type="entry name" value="HTH_ParB"/>
    <property type="match status" value="1"/>
</dbReference>
<sequence>MMVEKRGLGRGLSALLGDVDEAKVVAGAPVDEVAGVREIPIELIHRNVHQPRWVFTEAEVDELAGSIREKGVLQPILVRPAPGLPGEWEIVAGERRWRASQKAGLRVMPVLVRELDDVQVLEIGVIENVQRANLNPIEEGAAYQQLIEKFGRTQEQVAESIGKSRSHVANTLRLMNLPEPVRNYVLESKLSAGHARAILTADDPVALAEKIIAGGLSVREAEALARGGAPKAGRPKSASRKPAKDTDTQALEVDLSDALGLDVEVLDKGGVGELRIKYATLEQLDELCRKLTTRG</sequence>
<dbReference type="InterPro" id="IPR057240">
    <property type="entry name" value="ParB_dimer_C"/>
</dbReference>
<comment type="caution">
    <text evidence="8">The sequence shown here is derived from an EMBL/GenBank/DDBJ whole genome shotgun (WGS) entry which is preliminary data.</text>
</comment>
<dbReference type="Gene3D" id="1.10.10.2830">
    <property type="match status" value="1"/>
</dbReference>
<dbReference type="Pfam" id="PF23552">
    <property type="entry name" value="ParB_C"/>
    <property type="match status" value="1"/>
</dbReference>
<evidence type="ECO:0000313" key="8">
    <source>
        <dbReference type="EMBL" id="MBB3892702.1"/>
    </source>
</evidence>
<accession>A0A840A5S0</accession>
<dbReference type="InterPro" id="IPR004437">
    <property type="entry name" value="ParB/RepB/Spo0J"/>
</dbReference>